<dbReference type="Proteomes" id="UP000067434">
    <property type="component" value="Chromosome"/>
</dbReference>
<dbReference type="EMBL" id="CP009961">
    <property type="protein sequence ID" value="AKG38411.1"/>
    <property type="molecule type" value="Genomic_DNA"/>
</dbReference>
<dbReference type="PATRIC" id="fig|1550241.5.peg.576"/>
<sequence>MLLTFDEVGRWQVISIEDGVIVAISTFSSENLLLIIPYGLYFIDEALNINFLFFSFQLQRGAMMSQTSFETRDLLV</sequence>
<evidence type="ECO:0000256" key="1">
    <source>
        <dbReference type="SAM" id="Phobius"/>
    </source>
</evidence>
<accession>A0A0F7CKX3</accession>
<dbReference type="AlphaFoldDB" id="A0A0F7CKX3"/>
<evidence type="ECO:0000313" key="3">
    <source>
        <dbReference type="Proteomes" id="UP000067434"/>
    </source>
</evidence>
<protein>
    <submittedName>
        <fullName evidence="2">Uncharacterized protein</fullName>
    </submittedName>
</protein>
<gene>
    <name evidence="2" type="ORF">MA03_02785</name>
</gene>
<dbReference type="KEGG" id="thf:MA03_02785"/>
<keyword evidence="1" id="KW-1133">Transmembrane helix</keyword>
<dbReference type="STRING" id="1550241.MA03_02785"/>
<proteinExistence type="predicted"/>
<name>A0A0F7CKX3_9CREN</name>
<dbReference type="HOGENOM" id="CLU_2646126_0_0_2"/>
<keyword evidence="3" id="KW-1185">Reference proteome</keyword>
<organism evidence="2 3">
    <name type="scientific">Infirmifilum uzonense</name>
    <dbReference type="NCBI Taxonomy" id="1550241"/>
    <lineage>
        <taxon>Archaea</taxon>
        <taxon>Thermoproteota</taxon>
        <taxon>Thermoprotei</taxon>
        <taxon>Thermofilales</taxon>
        <taxon>Thermofilaceae</taxon>
        <taxon>Infirmifilum</taxon>
    </lineage>
</organism>
<keyword evidence="1" id="KW-0812">Transmembrane</keyword>
<reference evidence="2 3" key="1">
    <citation type="journal article" date="2015" name="Stand. Genomic Sci.">
        <title>Complete genome sequence of and proposal of Thermofilum uzonense sp. nov. a novel hyperthermophilic crenarchaeon and emended description of the genus Thermofilum.</title>
        <authorList>
            <person name="Toshchakov S.V."/>
            <person name="Korzhenkov A.A."/>
            <person name="Samarov N.I."/>
            <person name="Mazunin I.O."/>
            <person name="Mozhey O.I."/>
            <person name="Shmyr I.S."/>
            <person name="Derbikova K.S."/>
            <person name="Taranov E.A."/>
            <person name="Dominova I.N."/>
            <person name="Bonch-Osmolovskaya E.A."/>
            <person name="Patrushev M.V."/>
            <person name="Podosokorskaya O.A."/>
            <person name="Kublanov I.V."/>
        </authorList>
    </citation>
    <scope>NUCLEOTIDE SEQUENCE [LARGE SCALE GENOMIC DNA]</scope>
    <source>
        <strain evidence="2 3">1807-2</strain>
    </source>
</reference>
<feature type="transmembrane region" description="Helical" evidence="1">
    <location>
        <begin position="35"/>
        <end position="56"/>
    </location>
</feature>
<keyword evidence="1" id="KW-0472">Membrane</keyword>
<evidence type="ECO:0000313" key="2">
    <source>
        <dbReference type="EMBL" id="AKG38411.1"/>
    </source>
</evidence>